<organism evidence="8 9">
    <name type="scientific">Candidatus Carbonibacillus altaicus</name>
    <dbReference type="NCBI Taxonomy" id="2163959"/>
    <lineage>
        <taxon>Bacteria</taxon>
        <taxon>Bacillati</taxon>
        <taxon>Bacillota</taxon>
        <taxon>Bacilli</taxon>
        <taxon>Bacillales</taxon>
        <taxon>Candidatus Carbonibacillus</taxon>
    </lineage>
</organism>
<dbReference type="Pfam" id="PF00005">
    <property type="entry name" value="ABC_tran"/>
    <property type="match status" value="1"/>
</dbReference>
<feature type="compositionally biased region" description="Basic residues" evidence="5">
    <location>
        <begin position="1"/>
        <end position="13"/>
    </location>
</feature>
<feature type="compositionally biased region" description="Basic and acidic residues" evidence="5">
    <location>
        <begin position="14"/>
        <end position="48"/>
    </location>
</feature>
<dbReference type="GO" id="GO:0003677">
    <property type="term" value="F:DNA binding"/>
    <property type="evidence" value="ECO:0007669"/>
    <property type="project" value="UniProtKB-UniRule"/>
</dbReference>
<sequence length="422" mass="46257">MHMLARRRKQNKMAHHEAALPENPEYKSTRHEDAQHEDAQHEDTHSREGQATSQEPQKMIDVRGLVKIFQSEGVEVTALKGVHLEVLRGDHLAIIGASGSGKSTLLNIIGGLDRPSAGTVQVAGVDLLKLSPRELNDFRLRKVGFVWQNGGRNLLPYLTALDHVLLMMRLAGRVDRPYAMELIERVGLSHRMYAYPAQLSGGEQQRVAIALSLANRPELLLADEPTGALDPETSAQVLALLREIHRTLGMTIVIVTHDLGVARTVDRVVMMRDGLVSTEYIRAIDETPSADAAHGEGTHEGRGAYKDAPTHGVEQETLYEIAEGSGPGVAPGALHLAAHGAGRADRGEERTRQQGLLKSAEHRAYAVVDEAGRLQLPEEYAEALGIDTRVVVEMEEGRIVIRPPQKETATRKPDGPYESKKD</sequence>
<dbReference type="AlphaFoldDB" id="A0A2R6Y4I6"/>
<dbReference type="InterPro" id="IPR003439">
    <property type="entry name" value="ABC_transporter-like_ATP-bd"/>
</dbReference>
<keyword evidence="2" id="KW-0547">Nucleotide-binding</keyword>
<evidence type="ECO:0000256" key="3">
    <source>
        <dbReference type="ARBA" id="ARBA00022840"/>
    </source>
</evidence>
<gene>
    <name evidence="8" type="ORF">BSOLF_1150</name>
</gene>
<feature type="domain" description="ABC transporter" evidence="6">
    <location>
        <begin position="60"/>
        <end position="297"/>
    </location>
</feature>
<evidence type="ECO:0000256" key="1">
    <source>
        <dbReference type="ARBA" id="ARBA00022448"/>
    </source>
</evidence>
<dbReference type="SUPFAM" id="SSF52540">
    <property type="entry name" value="P-loop containing nucleoside triphosphate hydrolases"/>
    <property type="match status" value="1"/>
</dbReference>
<reference evidence="9" key="1">
    <citation type="journal article" date="2018" name="Sci. Rep.">
        <title>Lignite coal burning seam in the remote Altai Mountains harbors a hydrogen-driven thermophilic microbial community.</title>
        <authorList>
            <person name="Kadnikov V.V."/>
            <person name="Mardanov A.V."/>
            <person name="Ivasenko D.A."/>
            <person name="Antsiferov D.V."/>
            <person name="Beletsky A.V."/>
            <person name="Karnachuk O.V."/>
            <person name="Ravin N.V."/>
        </authorList>
    </citation>
    <scope>NUCLEOTIDE SEQUENCE [LARGE SCALE GENOMIC DNA]</scope>
</reference>
<comment type="caution">
    <text evidence="8">The sequence shown here is derived from an EMBL/GenBank/DDBJ whole genome shotgun (WGS) entry which is preliminary data.</text>
</comment>
<feature type="domain" description="SpoVT-AbrB" evidence="7">
    <location>
        <begin position="363"/>
        <end position="406"/>
    </location>
</feature>
<accession>A0A2R6Y4I6</accession>
<dbReference type="CDD" id="cd03255">
    <property type="entry name" value="ABC_MJ0796_LolCDE_FtsE"/>
    <property type="match status" value="1"/>
</dbReference>
<keyword evidence="3 8" id="KW-0067">ATP-binding</keyword>
<dbReference type="EMBL" id="PEBX01000004">
    <property type="protein sequence ID" value="PTQ57606.1"/>
    <property type="molecule type" value="Genomic_DNA"/>
</dbReference>
<dbReference type="SMART" id="SM00966">
    <property type="entry name" value="SpoVT_AbrB"/>
    <property type="match status" value="1"/>
</dbReference>
<proteinExistence type="predicted"/>
<dbReference type="PANTHER" id="PTHR24220">
    <property type="entry name" value="IMPORT ATP-BINDING PROTEIN"/>
    <property type="match status" value="1"/>
</dbReference>
<evidence type="ECO:0000259" key="6">
    <source>
        <dbReference type="PROSITE" id="PS50893"/>
    </source>
</evidence>
<dbReference type="PANTHER" id="PTHR24220:SF685">
    <property type="entry name" value="ABC TRANSPORTER RELATED"/>
    <property type="match status" value="1"/>
</dbReference>
<keyword evidence="4" id="KW-0238">DNA-binding</keyword>
<dbReference type="InterPro" id="IPR007159">
    <property type="entry name" value="SpoVT-AbrB_dom"/>
</dbReference>
<dbReference type="InterPro" id="IPR017911">
    <property type="entry name" value="MacB-like_ATP-bd"/>
</dbReference>
<dbReference type="GO" id="GO:0005524">
    <property type="term" value="F:ATP binding"/>
    <property type="evidence" value="ECO:0007669"/>
    <property type="project" value="UniProtKB-KW"/>
</dbReference>
<name>A0A2R6Y4I6_9BACL</name>
<evidence type="ECO:0000256" key="2">
    <source>
        <dbReference type="ARBA" id="ARBA00022741"/>
    </source>
</evidence>
<dbReference type="GO" id="GO:0022857">
    <property type="term" value="F:transmembrane transporter activity"/>
    <property type="evidence" value="ECO:0007669"/>
    <property type="project" value="TreeGrafter"/>
</dbReference>
<evidence type="ECO:0000313" key="8">
    <source>
        <dbReference type="EMBL" id="PTQ57606.1"/>
    </source>
</evidence>
<dbReference type="PROSITE" id="PS50893">
    <property type="entry name" value="ABC_TRANSPORTER_2"/>
    <property type="match status" value="1"/>
</dbReference>
<dbReference type="InterPro" id="IPR017871">
    <property type="entry name" value="ABC_transporter-like_CS"/>
</dbReference>
<protein>
    <submittedName>
        <fullName evidence="8">ABC-transporter ATP-binding protein</fullName>
    </submittedName>
</protein>
<feature type="region of interest" description="Disordered" evidence="5">
    <location>
        <begin position="1"/>
        <end position="57"/>
    </location>
</feature>
<dbReference type="Gene3D" id="3.40.50.300">
    <property type="entry name" value="P-loop containing nucleotide triphosphate hydrolases"/>
    <property type="match status" value="1"/>
</dbReference>
<feature type="region of interest" description="Disordered" evidence="5">
    <location>
        <begin position="400"/>
        <end position="422"/>
    </location>
</feature>
<dbReference type="InterPro" id="IPR037914">
    <property type="entry name" value="SpoVT-AbrB_sf"/>
</dbReference>
<dbReference type="PROSITE" id="PS00211">
    <property type="entry name" value="ABC_TRANSPORTER_1"/>
    <property type="match status" value="1"/>
</dbReference>
<dbReference type="SMART" id="SM00382">
    <property type="entry name" value="AAA"/>
    <property type="match status" value="1"/>
</dbReference>
<evidence type="ECO:0000256" key="4">
    <source>
        <dbReference type="PROSITE-ProRule" id="PRU01076"/>
    </source>
</evidence>
<dbReference type="InterPro" id="IPR003593">
    <property type="entry name" value="AAA+_ATPase"/>
</dbReference>
<dbReference type="InterPro" id="IPR027417">
    <property type="entry name" value="P-loop_NTPase"/>
</dbReference>
<evidence type="ECO:0000313" key="9">
    <source>
        <dbReference type="Proteomes" id="UP000244338"/>
    </source>
</evidence>
<dbReference type="GO" id="GO:0016887">
    <property type="term" value="F:ATP hydrolysis activity"/>
    <property type="evidence" value="ECO:0007669"/>
    <property type="project" value="InterPro"/>
</dbReference>
<dbReference type="InterPro" id="IPR015854">
    <property type="entry name" value="ABC_transpr_LolD-like"/>
</dbReference>
<dbReference type="GO" id="GO:0005886">
    <property type="term" value="C:plasma membrane"/>
    <property type="evidence" value="ECO:0007669"/>
    <property type="project" value="TreeGrafter"/>
</dbReference>
<evidence type="ECO:0000256" key="5">
    <source>
        <dbReference type="SAM" id="MobiDB-lite"/>
    </source>
</evidence>
<dbReference type="PROSITE" id="PS51740">
    <property type="entry name" value="SPOVT_ABRB"/>
    <property type="match status" value="1"/>
</dbReference>
<dbReference type="SUPFAM" id="SSF89447">
    <property type="entry name" value="AbrB/MazE/MraZ-like"/>
    <property type="match status" value="1"/>
</dbReference>
<evidence type="ECO:0000259" key="7">
    <source>
        <dbReference type="PROSITE" id="PS51740"/>
    </source>
</evidence>
<dbReference type="Proteomes" id="UP000244338">
    <property type="component" value="Unassembled WGS sequence"/>
</dbReference>
<keyword evidence="1" id="KW-0813">Transport</keyword>